<dbReference type="Pfam" id="PF08568">
    <property type="entry name" value="Kinetochor_Ybp2"/>
    <property type="match status" value="1"/>
</dbReference>
<dbReference type="RefSeq" id="XP_019041568.1">
    <property type="nucleotide sequence ID" value="XM_019182988.1"/>
</dbReference>
<dbReference type="InterPro" id="IPR013877">
    <property type="entry name" value="YAP-bd/ALF4/Glomulin"/>
</dbReference>
<dbReference type="Proteomes" id="UP000094112">
    <property type="component" value="Unassembled WGS sequence"/>
</dbReference>
<dbReference type="EMBL" id="KV454208">
    <property type="protein sequence ID" value="ODQ62361.1"/>
    <property type="molecule type" value="Genomic_DNA"/>
</dbReference>
<dbReference type="STRING" id="683960.A0A1E3PAE4"/>
<dbReference type="OrthoDB" id="5396786at2759"/>
<dbReference type="AlphaFoldDB" id="A0A1E3PAE4"/>
<dbReference type="PANTHER" id="PTHR28020:SF1">
    <property type="entry name" value="YAP1-BINDING PROTEIN 1-RELATED"/>
    <property type="match status" value="1"/>
</dbReference>
<evidence type="ECO:0008006" key="3">
    <source>
        <dbReference type="Google" id="ProtNLM"/>
    </source>
</evidence>
<gene>
    <name evidence="1" type="ORF">WICANDRAFT_60421</name>
</gene>
<dbReference type="PANTHER" id="PTHR28020">
    <property type="entry name" value="YAP1-BINDING PROTEIN 1-RELATED"/>
    <property type="match status" value="1"/>
</dbReference>
<organism evidence="1 2">
    <name type="scientific">Wickerhamomyces anomalus (strain ATCC 58044 / CBS 1984 / NCYC 433 / NRRL Y-366-8)</name>
    <name type="common">Yeast</name>
    <name type="synonym">Hansenula anomala</name>
    <dbReference type="NCBI Taxonomy" id="683960"/>
    <lineage>
        <taxon>Eukaryota</taxon>
        <taxon>Fungi</taxon>
        <taxon>Dikarya</taxon>
        <taxon>Ascomycota</taxon>
        <taxon>Saccharomycotina</taxon>
        <taxon>Saccharomycetes</taxon>
        <taxon>Phaffomycetales</taxon>
        <taxon>Wickerhamomycetaceae</taxon>
        <taxon>Wickerhamomyces</taxon>
    </lineage>
</organism>
<reference evidence="1 2" key="1">
    <citation type="journal article" date="2016" name="Proc. Natl. Acad. Sci. U.S.A.">
        <title>Comparative genomics of biotechnologically important yeasts.</title>
        <authorList>
            <person name="Riley R."/>
            <person name="Haridas S."/>
            <person name="Wolfe K.H."/>
            <person name="Lopes M.R."/>
            <person name="Hittinger C.T."/>
            <person name="Goeker M."/>
            <person name="Salamov A.A."/>
            <person name="Wisecaver J.H."/>
            <person name="Long T.M."/>
            <person name="Calvey C.H."/>
            <person name="Aerts A.L."/>
            <person name="Barry K.W."/>
            <person name="Choi C."/>
            <person name="Clum A."/>
            <person name="Coughlan A.Y."/>
            <person name="Deshpande S."/>
            <person name="Douglass A.P."/>
            <person name="Hanson S.J."/>
            <person name="Klenk H.-P."/>
            <person name="LaButti K.M."/>
            <person name="Lapidus A."/>
            <person name="Lindquist E.A."/>
            <person name="Lipzen A.M."/>
            <person name="Meier-Kolthoff J.P."/>
            <person name="Ohm R.A."/>
            <person name="Otillar R.P."/>
            <person name="Pangilinan J.L."/>
            <person name="Peng Y."/>
            <person name="Rokas A."/>
            <person name="Rosa C.A."/>
            <person name="Scheuner C."/>
            <person name="Sibirny A.A."/>
            <person name="Slot J.C."/>
            <person name="Stielow J.B."/>
            <person name="Sun H."/>
            <person name="Kurtzman C.P."/>
            <person name="Blackwell M."/>
            <person name="Grigoriev I.V."/>
            <person name="Jeffries T.W."/>
        </authorList>
    </citation>
    <scope>NUCLEOTIDE SEQUENCE [LARGE SCALE GENOMIC DNA]</scope>
    <source>
        <strain evidence="2">ATCC 58044 / CBS 1984 / NCYC 433 / NRRL Y-366-8</strain>
    </source>
</reference>
<dbReference type="GeneID" id="30200234"/>
<name>A0A1E3PAE4_WICAA</name>
<evidence type="ECO:0000313" key="1">
    <source>
        <dbReference type="EMBL" id="ODQ62361.1"/>
    </source>
</evidence>
<dbReference type="GO" id="GO:0034599">
    <property type="term" value="P:cellular response to oxidative stress"/>
    <property type="evidence" value="ECO:0007669"/>
    <property type="project" value="InterPro"/>
</dbReference>
<evidence type="ECO:0000313" key="2">
    <source>
        <dbReference type="Proteomes" id="UP000094112"/>
    </source>
</evidence>
<dbReference type="GO" id="GO:0005737">
    <property type="term" value="C:cytoplasm"/>
    <property type="evidence" value="ECO:0007669"/>
    <property type="project" value="TreeGrafter"/>
</dbReference>
<accession>A0A1E3PAE4</accession>
<keyword evidence="2" id="KW-1185">Reference proteome</keyword>
<dbReference type="InterPro" id="IPR040347">
    <property type="entry name" value="YBP1/2"/>
</dbReference>
<sequence>MSDEEQLPVDTVCEYIENAIVELKETGDYLSYATLLDIHLSDPERYNDEEKLQLLNKLHDILSENLDVVREIGWDLPELLINFYDLEWDYTGSLLRETGLIKAIMDNFDLVAKNGNAKELFLKSIELLTTLEDFDASNEKSFKIADIKLHTLIELLNTSLKRINTIYPSRFLSMATASLLRAITMYCTKSIHTRFVLRRLYAFARDYMAPLKPNDYLSKHGITQEEADKIEDDENFLQRKLLQSFLTQVSEITFLQNSFDLSVELYKSLQYKCQKKLPPPNESDEEAITSSRGLFTRVTQLALSFDLDLADDFEKLKKSSVDLFEKIDLKKDDDEKMQDILKFAVNDKISHLYHPESKEIPFNLAGELNLITMYTREISHVFPITIREAVAITLRLLSPGLISEKFQNKGSIDTCLFWCWVAIISSKQKDFQLIPHHELILFLQILIYYASTHDRPSVRLVLYTLLTRVLTTIDEDTSYNFLVDTLTTAPFLNAKAAVVTILKDLIVRVKPTDIDALTDELEKSHLENDERKPKLPERHYIELKNDRIDDIYALIRESIDETFHGEELNPASFKVTLGYLNLLITIKDRFPDDKIKEIVKVTKKNIENLKDEQSSDDPTVNVNFISMALESLS</sequence>
<proteinExistence type="predicted"/>
<protein>
    <recommendedName>
        <fullName evidence="3">YAP1-binding protein 1</fullName>
    </recommendedName>
</protein>